<gene>
    <name evidence="1" type="ORF">CGI_10024051</name>
</gene>
<dbReference type="InterPro" id="IPR024741">
    <property type="entry name" value="Condensin2_G2"/>
</dbReference>
<dbReference type="GO" id="GO:0000796">
    <property type="term" value="C:condensin complex"/>
    <property type="evidence" value="ECO:0007669"/>
    <property type="project" value="TreeGrafter"/>
</dbReference>
<dbReference type="HOGENOM" id="CLU_008117_0_0_1"/>
<dbReference type="PANTHER" id="PTHR16199:SF4">
    <property type="entry name" value="CONDENSIN-2 COMPLEX SUBUNIT G2"/>
    <property type="match status" value="1"/>
</dbReference>
<dbReference type="InterPro" id="IPR011989">
    <property type="entry name" value="ARM-like"/>
</dbReference>
<sequence>MPDSADRLRNSVSSLFEEWWRLGLNGRFDLVTNTLIYLLQRSLSTRGNANSVKRVWALHSALELVDMTNESSSLFFDLLQQTVVNNNYLGTDEGRRFLGFIMTLDDTLTGCLHKCIKNHIPTAPSSWLERFGEVYFRAWSIGSNLTEKLETDCIQDLMNHAVHAQKSLAPALRQVLTYFHQQKKKSGVDAMLLNLYEPFLWRSLKVANPDVRGNATWVLVDAFPLLDPDFNTEEKDTLLQKQFDLLLMLLEDPVPGVRSQAVLGVFRIMSLFWELMPSVTIKNIITKVIQDLAFDSSSADVRESVVKGLITLVDNHLCHLMLRPILPQLQSHIHDTSEKVRVAMVNLLLKVKGVRAIKFWEVVPVEHLLARLEVDTAPVVRRLMTLLFPSFLPLDKSEQEQIPRCVALIQTNPGATRVFFRNAQHFMDLQQTVHKVTRDDICFQEEDLTVHNTAVMKGFIEILVIMWYNISTKLQEKCMILYFLFPIKTRHKKIEQDLQQKFCLAVPEIRSCLSKLKKMTTETEESHYGCLLEAKCKWNKMADLLELLQEWISAGFRGGKKESTAKKGKDKRKSVTFAEEENQYGPVLAARYLTYLITHPVCRAGVLSHHPRELIQIQEQLQKSMLHMGNRLDQTGDSLNDDLLTQYFVMYCRLTLLLQDQAQEDFDGLSALVSVMEWAEDKVLPHINSGGVEEEGKGQRKRSVTSSATKHDLCGQVLKSFLQVCSNCLLVGLGTPEFVLKLSNFCRNALNADEKFLLLSDITSCLYHVTEFVVSLEEESGEQSSVVVDLLTDVLMSAQRKSQHTTDTEKAIGANIKGPVTEILTSVYNRGGQQTMKQSLTAALITTVMDEMTQASVKDILEGVTESLDSLPPVSSLLTGVISKKPKILWYVYDNVTQKLEECQKILNRS</sequence>
<dbReference type="Pfam" id="PF12422">
    <property type="entry name" value="Condensin2nSMC"/>
    <property type="match status" value="1"/>
</dbReference>
<dbReference type="GO" id="GO:0005634">
    <property type="term" value="C:nucleus"/>
    <property type="evidence" value="ECO:0007669"/>
    <property type="project" value="InterPro"/>
</dbReference>
<dbReference type="AlphaFoldDB" id="K1PTJ9"/>
<name>K1PTJ9_MAGGI</name>
<dbReference type="PANTHER" id="PTHR16199">
    <property type="entry name" value="CONDENSIN-2 COMPLEX SUBUNIT G2"/>
    <property type="match status" value="1"/>
</dbReference>
<organism evidence="1">
    <name type="scientific">Magallana gigas</name>
    <name type="common">Pacific oyster</name>
    <name type="synonym">Crassostrea gigas</name>
    <dbReference type="NCBI Taxonomy" id="29159"/>
    <lineage>
        <taxon>Eukaryota</taxon>
        <taxon>Metazoa</taxon>
        <taxon>Spiralia</taxon>
        <taxon>Lophotrochozoa</taxon>
        <taxon>Mollusca</taxon>
        <taxon>Bivalvia</taxon>
        <taxon>Autobranchia</taxon>
        <taxon>Pteriomorphia</taxon>
        <taxon>Ostreida</taxon>
        <taxon>Ostreoidea</taxon>
        <taxon>Ostreidae</taxon>
        <taxon>Magallana</taxon>
    </lineage>
</organism>
<dbReference type="EMBL" id="JH816401">
    <property type="protein sequence ID" value="EKC24993.1"/>
    <property type="molecule type" value="Genomic_DNA"/>
</dbReference>
<proteinExistence type="predicted"/>
<protein>
    <submittedName>
        <fullName evidence="1">Condensin-2 complex subunit G2</fullName>
    </submittedName>
</protein>
<reference evidence="1" key="1">
    <citation type="journal article" date="2012" name="Nature">
        <title>The oyster genome reveals stress adaptation and complexity of shell formation.</title>
        <authorList>
            <person name="Zhang G."/>
            <person name="Fang X."/>
            <person name="Guo X."/>
            <person name="Li L."/>
            <person name="Luo R."/>
            <person name="Xu F."/>
            <person name="Yang P."/>
            <person name="Zhang L."/>
            <person name="Wang X."/>
            <person name="Qi H."/>
            <person name="Xiong Z."/>
            <person name="Que H."/>
            <person name="Xie Y."/>
            <person name="Holland P.W."/>
            <person name="Paps J."/>
            <person name="Zhu Y."/>
            <person name="Wu F."/>
            <person name="Chen Y."/>
            <person name="Wang J."/>
            <person name="Peng C."/>
            <person name="Meng J."/>
            <person name="Yang L."/>
            <person name="Liu J."/>
            <person name="Wen B."/>
            <person name="Zhang N."/>
            <person name="Huang Z."/>
            <person name="Zhu Q."/>
            <person name="Feng Y."/>
            <person name="Mount A."/>
            <person name="Hedgecock D."/>
            <person name="Xu Z."/>
            <person name="Liu Y."/>
            <person name="Domazet-Loso T."/>
            <person name="Du Y."/>
            <person name="Sun X."/>
            <person name="Zhang S."/>
            <person name="Liu B."/>
            <person name="Cheng P."/>
            <person name="Jiang X."/>
            <person name="Li J."/>
            <person name="Fan D."/>
            <person name="Wang W."/>
            <person name="Fu W."/>
            <person name="Wang T."/>
            <person name="Wang B."/>
            <person name="Zhang J."/>
            <person name="Peng Z."/>
            <person name="Li Y."/>
            <person name="Li N."/>
            <person name="Wang J."/>
            <person name="Chen M."/>
            <person name="He Y."/>
            <person name="Tan F."/>
            <person name="Song X."/>
            <person name="Zheng Q."/>
            <person name="Huang R."/>
            <person name="Yang H."/>
            <person name="Du X."/>
            <person name="Chen L."/>
            <person name="Yang M."/>
            <person name="Gaffney P.M."/>
            <person name="Wang S."/>
            <person name="Luo L."/>
            <person name="She Z."/>
            <person name="Ming Y."/>
            <person name="Huang W."/>
            <person name="Zhang S."/>
            <person name="Huang B."/>
            <person name="Zhang Y."/>
            <person name="Qu T."/>
            <person name="Ni P."/>
            <person name="Miao G."/>
            <person name="Wang J."/>
            <person name="Wang Q."/>
            <person name="Steinberg C.E."/>
            <person name="Wang H."/>
            <person name="Li N."/>
            <person name="Qian L."/>
            <person name="Zhang G."/>
            <person name="Li Y."/>
            <person name="Yang H."/>
            <person name="Liu X."/>
            <person name="Wang J."/>
            <person name="Yin Y."/>
            <person name="Wang J."/>
        </authorList>
    </citation>
    <scope>NUCLEOTIDE SEQUENCE [LARGE SCALE GENOMIC DNA]</scope>
    <source>
        <strain evidence="1">05x7-T-G4-1.051#20</strain>
    </source>
</reference>
<dbReference type="SUPFAM" id="SSF48371">
    <property type="entry name" value="ARM repeat"/>
    <property type="match status" value="1"/>
</dbReference>
<accession>K1PTJ9</accession>
<dbReference type="InParanoid" id="K1PTJ9"/>
<evidence type="ECO:0000313" key="1">
    <source>
        <dbReference type="EMBL" id="EKC24993.1"/>
    </source>
</evidence>
<dbReference type="Gene3D" id="1.25.10.10">
    <property type="entry name" value="Leucine-rich Repeat Variant"/>
    <property type="match status" value="1"/>
</dbReference>
<dbReference type="GO" id="GO:0000070">
    <property type="term" value="P:mitotic sister chromatid segregation"/>
    <property type="evidence" value="ECO:0007669"/>
    <property type="project" value="TreeGrafter"/>
</dbReference>
<dbReference type="InterPro" id="IPR016024">
    <property type="entry name" value="ARM-type_fold"/>
</dbReference>